<dbReference type="RefSeq" id="XP_002542904.1">
    <property type="nucleotide sequence ID" value="XM_002542858.1"/>
</dbReference>
<dbReference type="KEGG" id="ure:UREG_02420"/>
<gene>
    <name evidence="2" type="ORF">UREG_02420</name>
</gene>
<sequence length="65" mass="7318">MDIIKMIPHHNPTPPTAHQPPLLKPIRPPHHKRLPIPRRGREQDGILLVLAAPLGHPLVSPFSRL</sequence>
<dbReference type="Proteomes" id="UP000002058">
    <property type="component" value="Unassembled WGS sequence"/>
</dbReference>
<organism evidence="2 3">
    <name type="scientific">Uncinocarpus reesii (strain UAMH 1704)</name>
    <dbReference type="NCBI Taxonomy" id="336963"/>
    <lineage>
        <taxon>Eukaryota</taxon>
        <taxon>Fungi</taxon>
        <taxon>Dikarya</taxon>
        <taxon>Ascomycota</taxon>
        <taxon>Pezizomycotina</taxon>
        <taxon>Eurotiomycetes</taxon>
        <taxon>Eurotiomycetidae</taxon>
        <taxon>Onygenales</taxon>
        <taxon>Onygenaceae</taxon>
        <taxon>Uncinocarpus</taxon>
    </lineage>
</organism>
<dbReference type="GeneID" id="8437931"/>
<dbReference type="InParanoid" id="C4JFT6"/>
<dbReference type="AlphaFoldDB" id="C4JFT6"/>
<feature type="region of interest" description="Disordered" evidence="1">
    <location>
        <begin position="1"/>
        <end position="39"/>
    </location>
</feature>
<evidence type="ECO:0000313" key="3">
    <source>
        <dbReference type="Proteomes" id="UP000002058"/>
    </source>
</evidence>
<keyword evidence="3" id="KW-1185">Reference proteome</keyword>
<protein>
    <submittedName>
        <fullName evidence="2">Uncharacterized protein</fullName>
    </submittedName>
</protein>
<dbReference type="HOGENOM" id="CLU_2851396_0_0_1"/>
<accession>C4JFT6</accession>
<dbReference type="EMBL" id="CH476615">
    <property type="protein sequence ID" value="EEP77571.1"/>
    <property type="molecule type" value="Genomic_DNA"/>
</dbReference>
<evidence type="ECO:0000313" key="2">
    <source>
        <dbReference type="EMBL" id="EEP77571.1"/>
    </source>
</evidence>
<feature type="compositionally biased region" description="Basic residues" evidence="1">
    <location>
        <begin position="27"/>
        <end position="38"/>
    </location>
</feature>
<name>C4JFT6_UNCRE</name>
<evidence type="ECO:0000256" key="1">
    <source>
        <dbReference type="SAM" id="MobiDB-lite"/>
    </source>
</evidence>
<proteinExistence type="predicted"/>
<dbReference type="VEuPathDB" id="FungiDB:UREG_02420"/>
<reference evidence="3" key="1">
    <citation type="journal article" date="2009" name="Genome Res.">
        <title>Comparative genomic analyses of the human fungal pathogens Coccidioides and their relatives.</title>
        <authorList>
            <person name="Sharpton T.J."/>
            <person name="Stajich J.E."/>
            <person name="Rounsley S.D."/>
            <person name="Gardner M.J."/>
            <person name="Wortman J.R."/>
            <person name="Jordar V.S."/>
            <person name="Maiti R."/>
            <person name="Kodira C.D."/>
            <person name="Neafsey D.E."/>
            <person name="Zeng Q."/>
            <person name="Hung C.-Y."/>
            <person name="McMahan C."/>
            <person name="Muszewska A."/>
            <person name="Grynberg M."/>
            <person name="Mandel M.A."/>
            <person name="Kellner E.M."/>
            <person name="Barker B.M."/>
            <person name="Galgiani J.N."/>
            <person name="Orbach M.J."/>
            <person name="Kirkland T.N."/>
            <person name="Cole G.T."/>
            <person name="Henn M.R."/>
            <person name="Birren B.W."/>
            <person name="Taylor J.W."/>
        </authorList>
    </citation>
    <scope>NUCLEOTIDE SEQUENCE [LARGE SCALE GENOMIC DNA]</scope>
    <source>
        <strain evidence="3">UAMH 1704</strain>
    </source>
</reference>